<dbReference type="PANTHER" id="PTHR36439">
    <property type="entry name" value="BLL4334 PROTEIN"/>
    <property type="match status" value="1"/>
</dbReference>
<name>A0ABP7ZX23_9MICO</name>
<dbReference type="SUPFAM" id="SSF160379">
    <property type="entry name" value="SP0830-like"/>
    <property type="match status" value="1"/>
</dbReference>
<evidence type="ECO:0000313" key="2">
    <source>
        <dbReference type="Proteomes" id="UP001501079"/>
    </source>
</evidence>
<sequence length="175" mass="18958">MTSYVALLRGVNVGGITIRSAELGELFRSLGFGGVRTVLASGNVVFESDETDAAQLKARIEAALRERFGYDAWIVLLTKGKLAEIVAGFPFDAEREGWHPYVLFASDATHLAELLAAAPTLDPAEEIVAAGDGVLYWQLKIAVGSTNTKLAKLAAKPRFKPTTTNRNLRTLRKLL</sequence>
<dbReference type="Gene3D" id="3.30.70.1280">
    <property type="entry name" value="SP0830-like domains"/>
    <property type="match status" value="1"/>
</dbReference>
<dbReference type="RefSeq" id="WP_344752532.1">
    <property type="nucleotide sequence ID" value="NZ_BAABBW010000002.1"/>
</dbReference>
<dbReference type="Proteomes" id="UP001501079">
    <property type="component" value="Unassembled WGS sequence"/>
</dbReference>
<dbReference type="PIRSF" id="PIRSF008502">
    <property type="entry name" value="UCP008502"/>
    <property type="match status" value="1"/>
</dbReference>
<reference evidence="2" key="1">
    <citation type="journal article" date="2019" name="Int. J. Syst. Evol. Microbiol.">
        <title>The Global Catalogue of Microorganisms (GCM) 10K type strain sequencing project: providing services to taxonomists for standard genome sequencing and annotation.</title>
        <authorList>
            <consortium name="The Broad Institute Genomics Platform"/>
            <consortium name="The Broad Institute Genome Sequencing Center for Infectious Disease"/>
            <person name="Wu L."/>
            <person name="Ma J."/>
        </authorList>
    </citation>
    <scope>NUCLEOTIDE SEQUENCE [LARGE SCALE GENOMIC DNA]</scope>
    <source>
        <strain evidence="2">JCM 17591</strain>
    </source>
</reference>
<dbReference type="Gene3D" id="3.30.70.1260">
    <property type="entry name" value="bacterial protein sp0830 like"/>
    <property type="match status" value="1"/>
</dbReference>
<organism evidence="1 2">
    <name type="scientific">Gryllotalpicola koreensis</name>
    <dbReference type="NCBI Taxonomy" id="993086"/>
    <lineage>
        <taxon>Bacteria</taxon>
        <taxon>Bacillati</taxon>
        <taxon>Actinomycetota</taxon>
        <taxon>Actinomycetes</taxon>
        <taxon>Micrococcales</taxon>
        <taxon>Microbacteriaceae</taxon>
        <taxon>Gryllotalpicola</taxon>
    </lineage>
</organism>
<dbReference type="InterPro" id="IPR012545">
    <property type="entry name" value="DUF1697"/>
</dbReference>
<keyword evidence="2" id="KW-1185">Reference proteome</keyword>
<gene>
    <name evidence="1" type="ORF">GCM10022287_13170</name>
</gene>
<accession>A0ABP7ZX23</accession>
<comment type="caution">
    <text evidence="1">The sequence shown here is derived from an EMBL/GenBank/DDBJ whole genome shotgun (WGS) entry which is preliminary data.</text>
</comment>
<dbReference type="PANTHER" id="PTHR36439:SF1">
    <property type="entry name" value="DUF1697 DOMAIN-CONTAINING PROTEIN"/>
    <property type="match status" value="1"/>
</dbReference>
<dbReference type="Pfam" id="PF08002">
    <property type="entry name" value="DUF1697"/>
    <property type="match status" value="1"/>
</dbReference>
<protein>
    <submittedName>
        <fullName evidence="1">DUF1697 domain-containing protein</fullName>
    </submittedName>
</protein>
<proteinExistence type="predicted"/>
<dbReference type="EMBL" id="BAABBW010000002">
    <property type="protein sequence ID" value="GAA4172391.1"/>
    <property type="molecule type" value="Genomic_DNA"/>
</dbReference>
<evidence type="ECO:0000313" key="1">
    <source>
        <dbReference type="EMBL" id="GAA4172391.1"/>
    </source>
</evidence>